<evidence type="ECO:0000259" key="16">
    <source>
        <dbReference type="PROSITE" id="PS51786"/>
    </source>
</evidence>
<organism evidence="18 19">
    <name type="scientific">Phocaeicola massiliensis B84634 = Timone 84634 = DSM 17679 = JCM 13223</name>
    <dbReference type="NCBI Taxonomy" id="1121098"/>
    <lineage>
        <taxon>Bacteria</taxon>
        <taxon>Pseudomonadati</taxon>
        <taxon>Bacteroidota</taxon>
        <taxon>Bacteroidia</taxon>
        <taxon>Bacteroidales</taxon>
        <taxon>Bacteroidaceae</taxon>
        <taxon>Phocaeicola</taxon>
    </lineage>
</organism>
<feature type="active site" evidence="10 12">
    <location>
        <position position="755"/>
    </location>
</feature>
<dbReference type="InterPro" id="IPR020568">
    <property type="entry name" value="Ribosomal_Su5_D2-typ_SF"/>
</dbReference>
<reference evidence="18 19" key="1">
    <citation type="submission" date="2013-04" db="EMBL/GenBank/DDBJ databases">
        <title>The Genome Sequence of Bacteroides massiliensis DSM 17679.</title>
        <authorList>
            <consortium name="The Broad Institute Genomics Platform"/>
            <person name="Earl A."/>
            <person name="Ward D."/>
            <person name="Feldgarden M."/>
            <person name="Gevers D."/>
            <person name="Martens E."/>
            <person name="Fenner L."/>
            <person name="Roux V."/>
            <person name="Mallet M.N."/>
            <person name="Raoult D."/>
            <person name="Walker B."/>
            <person name="Young S."/>
            <person name="Zeng Q."/>
            <person name="Gargeya S."/>
            <person name="Fitzgerald M."/>
            <person name="Haas B."/>
            <person name="Abouelleil A."/>
            <person name="Allen A.W."/>
            <person name="Alvarado L."/>
            <person name="Arachchi H.M."/>
            <person name="Berlin A.M."/>
            <person name="Chapman S.B."/>
            <person name="Gainer-Dewar J."/>
            <person name="Goldberg J."/>
            <person name="Griggs A."/>
            <person name="Gujja S."/>
            <person name="Hansen M."/>
            <person name="Howarth C."/>
            <person name="Imamovic A."/>
            <person name="Ireland A."/>
            <person name="Larimer J."/>
            <person name="McCowan C."/>
            <person name="Murphy C."/>
            <person name="Pearson M."/>
            <person name="Poon T.W."/>
            <person name="Priest M."/>
            <person name="Roberts A."/>
            <person name="Saif S."/>
            <person name="Shea T."/>
            <person name="Sisk P."/>
            <person name="Sykes S."/>
            <person name="Wortman J."/>
            <person name="Nusbaum C."/>
            <person name="Birren B."/>
        </authorList>
    </citation>
    <scope>NUCLEOTIDE SEQUENCE [LARGE SCALE GENOMIC DNA]</scope>
    <source>
        <strain evidence="19">B84634 / Timone 84634 / DSM 17679 / JCM 13223</strain>
    </source>
</reference>
<dbReference type="EMBL" id="AQHY01000010">
    <property type="protein sequence ID" value="EOA56798.1"/>
    <property type="molecule type" value="Genomic_DNA"/>
</dbReference>
<evidence type="ECO:0000256" key="4">
    <source>
        <dbReference type="ARBA" id="ARBA00022741"/>
    </source>
</evidence>
<evidence type="ECO:0000256" key="9">
    <source>
        <dbReference type="ARBA" id="ARBA00050665"/>
    </source>
</evidence>
<dbReference type="Pfam" id="PF05362">
    <property type="entry name" value="Lon_C"/>
    <property type="match status" value="1"/>
</dbReference>
<comment type="subcellular location">
    <subcellularLocation>
        <location evidence="1 10 11">Cytoplasm</location>
    </subcellularLocation>
</comment>
<dbReference type="GO" id="GO:0043565">
    <property type="term" value="F:sequence-specific DNA binding"/>
    <property type="evidence" value="ECO:0007669"/>
    <property type="project" value="UniProtKB-UniRule"/>
</dbReference>
<dbReference type="InterPro" id="IPR015947">
    <property type="entry name" value="PUA-like_sf"/>
</dbReference>
<dbReference type="InterPro" id="IPR008268">
    <property type="entry name" value="Peptidase_S16_AS"/>
</dbReference>
<gene>
    <name evidence="10" type="primary">lon</name>
    <name evidence="18" type="ORF">HMPREF1534_00988</name>
</gene>
<keyword evidence="19" id="KW-1185">Reference proteome</keyword>
<keyword evidence="5 10" id="KW-0378">Hydrolase</keyword>
<dbReference type="Gene3D" id="1.20.58.1480">
    <property type="match status" value="1"/>
</dbReference>
<dbReference type="GO" id="GO:0004252">
    <property type="term" value="F:serine-type endopeptidase activity"/>
    <property type="evidence" value="ECO:0007669"/>
    <property type="project" value="UniProtKB-UniRule"/>
</dbReference>
<feature type="domain" description="Lon N-terminal" evidence="17">
    <location>
        <begin position="41"/>
        <end position="237"/>
    </location>
</feature>
<dbReference type="InterPro" id="IPR003959">
    <property type="entry name" value="ATPase_AAA_core"/>
</dbReference>
<dbReference type="InterPro" id="IPR014721">
    <property type="entry name" value="Ribsml_uS5_D2-typ_fold_subgr"/>
</dbReference>
<dbReference type="RefSeq" id="WP_005937860.1">
    <property type="nucleotide sequence ID" value="NZ_KB890397.1"/>
</dbReference>
<dbReference type="EC" id="3.4.21.53" evidence="10 11"/>
<comment type="subunit">
    <text evidence="10 11">Homohexamer. Organized in a ring with a central cavity.</text>
</comment>
<dbReference type="GO" id="GO:0004176">
    <property type="term" value="F:ATP-dependent peptidase activity"/>
    <property type="evidence" value="ECO:0007669"/>
    <property type="project" value="UniProtKB-UniRule"/>
</dbReference>
<comment type="catalytic activity">
    <reaction evidence="9 10 11 14">
        <text>Hydrolysis of proteins in presence of ATP.</text>
        <dbReference type="EC" id="3.4.21.53"/>
    </reaction>
</comment>
<keyword evidence="2 10" id="KW-0963">Cytoplasm</keyword>
<feature type="active site" evidence="10 12">
    <location>
        <position position="712"/>
    </location>
</feature>
<dbReference type="InterPro" id="IPR027543">
    <property type="entry name" value="Lon_bac"/>
</dbReference>
<dbReference type="SUPFAM" id="SSF88697">
    <property type="entry name" value="PUA domain-like"/>
    <property type="match status" value="1"/>
</dbReference>
<dbReference type="PROSITE" id="PS01046">
    <property type="entry name" value="LON_SER"/>
    <property type="match status" value="1"/>
</dbReference>
<dbReference type="InterPro" id="IPR003593">
    <property type="entry name" value="AAA+_ATPase"/>
</dbReference>
<dbReference type="GO" id="GO:0034605">
    <property type="term" value="P:cellular response to heat"/>
    <property type="evidence" value="ECO:0007669"/>
    <property type="project" value="UniProtKB-UniRule"/>
</dbReference>
<dbReference type="InterPro" id="IPR004815">
    <property type="entry name" value="Lon_bac/euk-typ"/>
</dbReference>
<dbReference type="Gene3D" id="3.30.230.10">
    <property type="match status" value="1"/>
</dbReference>
<dbReference type="GeneID" id="60062976"/>
<dbReference type="InterPro" id="IPR046336">
    <property type="entry name" value="Lon_prtase_N_sf"/>
</dbReference>
<evidence type="ECO:0000256" key="7">
    <source>
        <dbReference type="ARBA" id="ARBA00022840"/>
    </source>
</evidence>
<evidence type="ECO:0000256" key="6">
    <source>
        <dbReference type="ARBA" id="ARBA00022825"/>
    </source>
</evidence>
<evidence type="ECO:0000313" key="19">
    <source>
        <dbReference type="Proteomes" id="UP000017831"/>
    </source>
</evidence>
<dbReference type="InterPro" id="IPR054594">
    <property type="entry name" value="Lon_lid"/>
</dbReference>
<dbReference type="PIRSF" id="PIRSF001174">
    <property type="entry name" value="Lon_proteas"/>
    <property type="match status" value="1"/>
</dbReference>
<dbReference type="PRINTS" id="PR00830">
    <property type="entry name" value="ENDOLAPTASE"/>
</dbReference>
<keyword evidence="6 10" id="KW-0720">Serine protease</keyword>
<accession>U6RNJ7</accession>
<dbReference type="PATRIC" id="fig|1121098.3.peg.1003"/>
<dbReference type="Pfam" id="PF00004">
    <property type="entry name" value="AAA"/>
    <property type="match status" value="1"/>
</dbReference>
<dbReference type="AlphaFoldDB" id="U6RNJ7"/>
<dbReference type="InterPro" id="IPR008269">
    <property type="entry name" value="Lon_proteolytic"/>
</dbReference>
<evidence type="ECO:0000256" key="3">
    <source>
        <dbReference type="ARBA" id="ARBA00022670"/>
    </source>
</evidence>
<dbReference type="GO" id="GO:0006515">
    <property type="term" value="P:protein quality control for misfolded or incompletely synthesized proteins"/>
    <property type="evidence" value="ECO:0007669"/>
    <property type="project" value="UniProtKB-UniRule"/>
</dbReference>
<comment type="caution">
    <text evidence="18">The sequence shown here is derived from an EMBL/GenBank/DDBJ whole genome shotgun (WGS) entry which is preliminary data.</text>
</comment>
<comment type="function">
    <text evidence="10">ATP-dependent serine protease that mediates the selective degradation of mutant and abnormal proteins as well as certain short-lived regulatory proteins. Required for cellular homeostasis and for survival from DNA damage and developmental changes induced by stress. Degrades polypeptides processively to yield small peptide fragments that are 5 to 10 amino acids long. Binds to DNA in a double-stranded, site-specific manner.</text>
</comment>
<dbReference type="HAMAP" id="MF_01973">
    <property type="entry name" value="lon_bact"/>
    <property type="match status" value="1"/>
</dbReference>
<proteinExistence type="evidence at transcript level"/>
<evidence type="ECO:0000259" key="17">
    <source>
        <dbReference type="PROSITE" id="PS51787"/>
    </source>
</evidence>
<dbReference type="Gene3D" id="1.10.8.60">
    <property type="match status" value="1"/>
</dbReference>
<dbReference type="PROSITE" id="PS51787">
    <property type="entry name" value="LON_N"/>
    <property type="match status" value="1"/>
</dbReference>
<feature type="binding site" evidence="10 13">
    <location>
        <begin position="387"/>
        <end position="394"/>
    </location>
    <ligand>
        <name>ATP</name>
        <dbReference type="ChEBI" id="CHEBI:30616"/>
    </ligand>
</feature>
<comment type="similarity">
    <text evidence="10 11 14 15">Belongs to the peptidase S16 family.</text>
</comment>
<feature type="domain" description="Lon proteolytic" evidence="16">
    <location>
        <begin position="624"/>
        <end position="806"/>
    </location>
</feature>
<dbReference type="OrthoDB" id="9803599at2"/>
<dbReference type="InterPro" id="IPR003111">
    <property type="entry name" value="Lon_prtase_N"/>
</dbReference>
<comment type="induction">
    <text evidence="10">By heat shock.</text>
</comment>
<evidence type="ECO:0000256" key="13">
    <source>
        <dbReference type="PIRSR" id="PIRSR001174-2"/>
    </source>
</evidence>
<dbReference type="GO" id="GO:0016887">
    <property type="term" value="F:ATP hydrolysis activity"/>
    <property type="evidence" value="ECO:0007669"/>
    <property type="project" value="UniProtKB-UniRule"/>
</dbReference>
<dbReference type="GO" id="GO:0005737">
    <property type="term" value="C:cytoplasm"/>
    <property type="evidence" value="ECO:0007669"/>
    <property type="project" value="UniProtKB-SubCell"/>
</dbReference>
<evidence type="ECO:0000256" key="10">
    <source>
        <dbReference type="HAMAP-Rule" id="MF_01973"/>
    </source>
</evidence>
<dbReference type="Gene3D" id="1.20.5.5270">
    <property type="match status" value="1"/>
</dbReference>
<evidence type="ECO:0000256" key="15">
    <source>
        <dbReference type="RuleBase" id="RU000591"/>
    </source>
</evidence>
<dbReference type="InterPro" id="IPR027417">
    <property type="entry name" value="P-loop_NTPase"/>
</dbReference>
<keyword evidence="4 10" id="KW-0547">Nucleotide-binding</keyword>
<dbReference type="Gene3D" id="3.40.50.300">
    <property type="entry name" value="P-loop containing nucleotide triphosphate hydrolases"/>
    <property type="match status" value="1"/>
</dbReference>
<dbReference type="SUPFAM" id="SSF52540">
    <property type="entry name" value="P-loop containing nucleoside triphosphate hydrolases"/>
    <property type="match status" value="1"/>
</dbReference>
<evidence type="ECO:0000256" key="12">
    <source>
        <dbReference type="PIRSR" id="PIRSR001174-1"/>
    </source>
</evidence>
<dbReference type="Pfam" id="PF22667">
    <property type="entry name" value="Lon_lid"/>
    <property type="match status" value="1"/>
</dbReference>
<keyword evidence="8 10" id="KW-0346">Stress response</keyword>
<keyword evidence="7 10" id="KW-0067">ATP-binding</keyword>
<dbReference type="Proteomes" id="UP000017831">
    <property type="component" value="Unassembled WGS sequence"/>
</dbReference>
<dbReference type="GO" id="GO:0005524">
    <property type="term" value="F:ATP binding"/>
    <property type="evidence" value="ECO:0007669"/>
    <property type="project" value="UniProtKB-UniRule"/>
</dbReference>
<evidence type="ECO:0000256" key="1">
    <source>
        <dbReference type="ARBA" id="ARBA00004496"/>
    </source>
</evidence>
<dbReference type="PANTHER" id="PTHR10046">
    <property type="entry name" value="ATP DEPENDENT LON PROTEASE FAMILY MEMBER"/>
    <property type="match status" value="1"/>
</dbReference>
<evidence type="ECO:0000256" key="11">
    <source>
        <dbReference type="PIRNR" id="PIRNR001174"/>
    </source>
</evidence>
<dbReference type="NCBIfam" id="TIGR00763">
    <property type="entry name" value="lon"/>
    <property type="match status" value="1"/>
</dbReference>
<dbReference type="Gene3D" id="2.30.130.40">
    <property type="entry name" value="LON domain-like"/>
    <property type="match status" value="1"/>
</dbReference>
<dbReference type="InterPro" id="IPR027065">
    <property type="entry name" value="Lon_Prtase"/>
</dbReference>
<dbReference type="eggNOG" id="COG0466">
    <property type="taxonomic scope" value="Bacteria"/>
</dbReference>
<dbReference type="CDD" id="cd19500">
    <property type="entry name" value="RecA-like_Lon"/>
    <property type="match status" value="1"/>
</dbReference>
<evidence type="ECO:0000256" key="2">
    <source>
        <dbReference type="ARBA" id="ARBA00022490"/>
    </source>
</evidence>
<dbReference type="Pfam" id="PF02190">
    <property type="entry name" value="LON_substr_bdg"/>
    <property type="match status" value="1"/>
</dbReference>
<evidence type="ECO:0000256" key="5">
    <source>
        <dbReference type="ARBA" id="ARBA00022801"/>
    </source>
</evidence>
<protein>
    <recommendedName>
        <fullName evidence="10 11">Lon protease</fullName>
        <ecNumber evidence="10 11">3.4.21.53</ecNumber>
    </recommendedName>
    <alternativeName>
        <fullName evidence="10">ATP-dependent protease La</fullName>
    </alternativeName>
</protein>
<dbReference type="HOGENOM" id="CLU_004109_4_0_10"/>
<keyword evidence="3 10" id="KW-0645">Protease</keyword>
<dbReference type="SMART" id="SM00464">
    <property type="entry name" value="LON"/>
    <property type="match status" value="1"/>
</dbReference>
<sequence>MVKRKKTEDILMNTDADDISMLAEIQTDTDDLSAIEFEKEIPIMPLRNMVMFPSVVMPVTIGRPSTLKLVNAAYKKKQAIAVVCQVQGDLDDPGFADLYHVGVIAKILRIFEMPGGNTTVIMQSNGPKIHLDNITKTIPYLKGTVTAINENNEEQDSDEFKALTDTCKDLTAKFIDVSEKLSPDTVFAIKNLDNPEILVNFISSNFPFTVEEKIELLKYDVLKERMYRLIQILNREVQLANIKQNIQIRTREDIDRQQREYFLQQQIKNIQDELGGGQEDEIDELRQKGQSKKWGKEVAALFEKELSKLERINSQSPDFNVQLTYLQTLLALPWESYTTDNLNIGNAEKTLNKDHYGLEKVKERILEHLAVLKLRGNMKSPIICLYGPPGVGKTSLGRSIASALKRKYVRMSLGGVHDEAEIRGHRKTYIGAMPGRIIKSLIKAESSNPVIILDEIDKLGSDHRGDPSSAMLEVLDPEQNNTFHDNYLDVDYDLSKVMFIATANNLGTIPPPLLDRMELIEVSGYITEEKVEIARRHLVPKELEANGIKKGYVKFSKQALEYIIENYTRESGVRELEKKINKIMRKIALQFARDGFEKVHEIKPDDVREYLGTPEYTRDKYQGNDYAGVVTGLAWTAVGGEILFVETSLSKGKGGKLTLTGNLGDVMKESAMLALEYIKAHTQLLNLKEDIFDNWNIHVHVPEGAIPKDGPSAGITMVTSLASALTQRKVKANLAMTGEITLRGKVLPVGGIKEKILAAKRAGIKDIILCEENRKNIEEIQAIYLEGLTFHYVNDIKEVLKLALTDEKVNGAIDFNITNQTNEEKK</sequence>
<dbReference type="SMART" id="SM00382">
    <property type="entry name" value="AAA"/>
    <property type="match status" value="1"/>
</dbReference>
<evidence type="ECO:0000256" key="8">
    <source>
        <dbReference type="ARBA" id="ARBA00023016"/>
    </source>
</evidence>
<dbReference type="STRING" id="1121098.HMPREF1534_00988"/>
<dbReference type="PROSITE" id="PS51786">
    <property type="entry name" value="LON_PROTEOLYTIC"/>
    <property type="match status" value="1"/>
</dbReference>
<dbReference type="SUPFAM" id="SSF54211">
    <property type="entry name" value="Ribosomal protein S5 domain 2-like"/>
    <property type="match status" value="1"/>
</dbReference>
<evidence type="ECO:0000256" key="14">
    <source>
        <dbReference type="PROSITE-ProRule" id="PRU01122"/>
    </source>
</evidence>
<evidence type="ECO:0000313" key="18">
    <source>
        <dbReference type="EMBL" id="EOA56798.1"/>
    </source>
</evidence>
<name>U6RNJ7_9BACT</name>
<dbReference type="FunFam" id="3.40.50.300:FF:000021">
    <property type="entry name" value="Lon protease homolog"/>
    <property type="match status" value="1"/>
</dbReference>